<evidence type="ECO:0000259" key="2">
    <source>
        <dbReference type="Pfam" id="PF18962"/>
    </source>
</evidence>
<accession>A0A1H9F4G1</accession>
<evidence type="ECO:0000313" key="4">
    <source>
        <dbReference type="Proteomes" id="UP000199021"/>
    </source>
</evidence>
<gene>
    <name evidence="3" type="ORF">SAMN05444359_10877</name>
</gene>
<keyword evidence="4" id="KW-1185">Reference proteome</keyword>
<sequence length="99" mass="11312">MKNTLLSLFFVLFSFGLSAQSATEDLRVFPNPVTSYFEIGHSDRVTNVRVINMAGKEVKQFDFRPNETYDIAELPAGMYLVQLRDAAEKVIHTQRVKKN</sequence>
<dbReference type="InParanoid" id="A0A1H9F4G1"/>
<organism evidence="3 4">
    <name type="scientific">Neolewinella agarilytica</name>
    <dbReference type="NCBI Taxonomy" id="478744"/>
    <lineage>
        <taxon>Bacteria</taxon>
        <taxon>Pseudomonadati</taxon>
        <taxon>Bacteroidota</taxon>
        <taxon>Saprospiria</taxon>
        <taxon>Saprospirales</taxon>
        <taxon>Lewinellaceae</taxon>
        <taxon>Neolewinella</taxon>
    </lineage>
</organism>
<feature type="signal peptide" evidence="1">
    <location>
        <begin position="1"/>
        <end position="19"/>
    </location>
</feature>
<keyword evidence="1" id="KW-0732">Signal</keyword>
<dbReference type="STRING" id="478744.SAMN05444359_10877"/>
<dbReference type="EMBL" id="FOFB01000008">
    <property type="protein sequence ID" value="SEQ32767.1"/>
    <property type="molecule type" value="Genomic_DNA"/>
</dbReference>
<evidence type="ECO:0000313" key="3">
    <source>
        <dbReference type="EMBL" id="SEQ32767.1"/>
    </source>
</evidence>
<name>A0A1H9F4G1_9BACT</name>
<feature type="domain" description="Secretion system C-terminal sorting" evidence="2">
    <location>
        <begin position="28"/>
        <end position="91"/>
    </location>
</feature>
<dbReference type="Pfam" id="PF18962">
    <property type="entry name" value="Por_Secre_tail"/>
    <property type="match status" value="1"/>
</dbReference>
<protein>
    <submittedName>
        <fullName evidence="3">Por secretion system C-terminal sorting domain-containing protein</fullName>
    </submittedName>
</protein>
<evidence type="ECO:0000256" key="1">
    <source>
        <dbReference type="SAM" id="SignalP"/>
    </source>
</evidence>
<dbReference type="Proteomes" id="UP000199021">
    <property type="component" value="Unassembled WGS sequence"/>
</dbReference>
<reference evidence="4" key="1">
    <citation type="submission" date="2016-10" db="EMBL/GenBank/DDBJ databases">
        <authorList>
            <person name="Varghese N."/>
            <person name="Submissions S."/>
        </authorList>
    </citation>
    <scope>NUCLEOTIDE SEQUENCE [LARGE SCALE GENOMIC DNA]</scope>
    <source>
        <strain evidence="4">DSM 24740</strain>
    </source>
</reference>
<dbReference type="OrthoDB" id="862563at2"/>
<dbReference type="RefSeq" id="WP_090167481.1">
    <property type="nucleotide sequence ID" value="NZ_FOFB01000008.1"/>
</dbReference>
<feature type="chain" id="PRO_5011680553" evidence="1">
    <location>
        <begin position="20"/>
        <end position="99"/>
    </location>
</feature>
<dbReference type="NCBIfam" id="TIGR04183">
    <property type="entry name" value="Por_Secre_tail"/>
    <property type="match status" value="1"/>
</dbReference>
<dbReference type="InterPro" id="IPR026444">
    <property type="entry name" value="Secre_tail"/>
</dbReference>
<dbReference type="AlphaFoldDB" id="A0A1H9F4G1"/>
<proteinExistence type="predicted"/>